<keyword evidence="6" id="KW-1185">Reference proteome</keyword>
<dbReference type="SUPFAM" id="SSF57997">
    <property type="entry name" value="Tropomyosin"/>
    <property type="match status" value="1"/>
</dbReference>
<gene>
    <name evidence="5" type="ORF">R1sor_006030</name>
</gene>
<evidence type="ECO:0000313" key="6">
    <source>
        <dbReference type="Proteomes" id="UP001633002"/>
    </source>
</evidence>
<evidence type="ECO:0000256" key="2">
    <source>
        <dbReference type="SAM" id="MobiDB-lite"/>
    </source>
</evidence>
<feature type="signal peptide" evidence="4">
    <location>
        <begin position="1"/>
        <end position="30"/>
    </location>
</feature>
<feature type="region of interest" description="Disordered" evidence="2">
    <location>
        <begin position="427"/>
        <end position="451"/>
    </location>
</feature>
<comment type="caution">
    <text evidence="5">The sequence shown here is derived from an EMBL/GenBank/DDBJ whole genome shotgun (WGS) entry which is preliminary data.</text>
</comment>
<dbReference type="SUPFAM" id="SSF58113">
    <property type="entry name" value="Apolipoprotein A-I"/>
    <property type="match status" value="1"/>
</dbReference>
<sequence>MTRRMMPVRIGVAVWICVALTFVSLGCVLGDAGGLDLDSEVENVHSKSAPLLKEIDRLKELVASLEKSSKHKDDKLREKDAHIGVIDSELQSLKGDRGDKETLSKLEVELESVGVKAKELESSLLHAQKEADEAKSQLGSWKERAIASEEKLNDLELKYEKSQKALAEQKKRTQTAEQTLKVAEAAMLDAESKAHTRTKELLEVTNRWLPHWAATRVAQIQANVVAKWSRHAKPRVHGLVKTASKKVTEAQEWAQPHVESVKKTIVPAAQQHWKTVSDSLAPHVHTLRSSTVKGYDYVKTEYVGKAHDYVKPHVDNLVESTRPYVVKIQEHTRPYVDQIAALTKPYLDQARGLASPYLEKAAPYYRDAVSAAVRNHNNLQETVRASLAKHELGRALLSNELVWFLASALLALPVLTLFLAFSSAFGGKRKQPKKKNPTAHSGTHHHAKKRNLPPNVEVLMGGFAAGPARYLIQSALERLLRICWMHIGDL</sequence>
<accession>A0ABD3HPL9</accession>
<dbReference type="PANTHER" id="PTHR34360:SF1">
    <property type="entry name" value="OS08G0519400 PROTEIN"/>
    <property type="match status" value="1"/>
</dbReference>
<organism evidence="5 6">
    <name type="scientific">Riccia sorocarpa</name>
    <dbReference type="NCBI Taxonomy" id="122646"/>
    <lineage>
        <taxon>Eukaryota</taxon>
        <taxon>Viridiplantae</taxon>
        <taxon>Streptophyta</taxon>
        <taxon>Embryophyta</taxon>
        <taxon>Marchantiophyta</taxon>
        <taxon>Marchantiopsida</taxon>
        <taxon>Marchantiidae</taxon>
        <taxon>Marchantiales</taxon>
        <taxon>Ricciaceae</taxon>
        <taxon>Riccia</taxon>
    </lineage>
</organism>
<dbReference type="PROSITE" id="PS51257">
    <property type="entry name" value="PROKAR_LIPOPROTEIN"/>
    <property type="match status" value="1"/>
</dbReference>
<reference evidence="5 6" key="1">
    <citation type="submission" date="2024-09" db="EMBL/GenBank/DDBJ databases">
        <title>Chromosome-scale assembly of Riccia sorocarpa.</title>
        <authorList>
            <person name="Paukszto L."/>
        </authorList>
    </citation>
    <scope>NUCLEOTIDE SEQUENCE [LARGE SCALE GENOMIC DNA]</scope>
    <source>
        <strain evidence="5">LP-2024</strain>
        <tissue evidence="5">Aerial parts of the thallus</tissue>
    </source>
</reference>
<name>A0ABD3HPL9_9MARC</name>
<keyword evidence="1" id="KW-0175">Coiled coil</keyword>
<feature type="transmembrane region" description="Helical" evidence="3">
    <location>
        <begin position="401"/>
        <end position="425"/>
    </location>
</feature>
<evidence type="ECO:0000256" key="3">
    <source>
        <dbReference type="SAM" id="Phobius"/>
    </source>
</evidence>
<dbReference type="Proteomes" id="UP001633002">
    <property type="component" value="Unassembled WGS sequence"/>
</dbReference>
<dbReference type="AlphaFoldDB" id="A0ABD3HPL9"/>
<keyword evidence="3" id="KW-0812">Transmembrane</keyword>
<keyword evidence="4" id="KW-0732">Signal</keyword>
<keyword evidence="3" id="KW-1133">Transmembrane helix</keyword>
<dbReference type="PANTHER" id="PTHR34360">
    <property type="entry name" value="OS08G0519400 PROTEIN"/>
    <property type="match status" value="1"/>
</dbReference>
<keyword evidence="3" id="KW-0472">Membrane</keyword>
<feature type="coiled-coil region" evidence="1">
    <location>
        <begin position="103"/>
        <end position="186"/>
    </location>
</feature>
<protein>
    <submittedName>
        <fullName evidence="5">Uncharacterized protein</fullName>
    </submittedName>
</protein>
<evidence type="ECO:0000313" key="5">
    <source>
        <dbReference type="EMBL" id="KAL3692379.1"/>
    </source>
</evidence>
<feature type="chain" id="PRO_5044810328" evidence="4">
    <location>
        <begin position="31"/>
        <end position="490"/>
    </location>
</feature>
<dbReference type="EMBL" id="JBJQOH010000003">
    <property type="protein sequence ID" value="KAL3692379.1"/>
    <property type="molecule type" value="Genomic_DNA"/>
</dbReference>
<proteinExistence type="predicted"/>
<evidence type="ECO:0000256" key="1">
    <source>
        <dbReference type="SAM" id="Coils"/>
    </source>
</evidence>
<dbReference type="Gene3D" id="1.20.5.1230">
    <property type="entry name" value="Apolipoprotein A-I"/>
    <property type="match status" value="1"/>
</dbReference>
<evidence type="ECO:0000256" key="4">
    <source>
        <dbReference type="SAM" id="SignalP"/>
    </source>
</evidence>